<name>A0ACC2C782_DIPCM</name>
<proteinExistence type="predicted"/>
<evidence type="ECO:0000313" key="1">
    <source>
        <dbReference type="EMBL" id="KAJ7537913.1"/>
    </source>
</evidence>
<protein>
    <submittedName>
        <fullName evidence="1">Uncharacterized protein</fullName>
    </submittedName>
</protein>
<sequence>MGRHPEVVWAQRSDKVFLTVELPDAKNPVVKFEPDGKFLFSATVGSEDQPYEIILDLFGKVNTESSKVSVGSRNILCIAQKNETGWWKRLLSSEGKPPPYVKVDWNKWVDEDEEKESKLDNFDMGGMNDYSSYDAGEDEADSDDEGMLYLPELEKAS</sequence>
<comment type="caution">
    <text evidence="1">The sequence shown here is derived from an EMBL/GenBank/DDBJ whole genome shotgun (WGS) entry which is preliminary data.</text>
</comment>
<dbReference type="EMBL" id="CM055102">
    <property type="protein sequence ID" value="KAJ7537913.1"/>
    <property type="molecule type" value="Genomic_DNA"/>
</dbReference>
<dbReference type="Proteomes" id="UP001162992">
    <property type="component" value="Chromosome 11"/>
</dbReference>
<reference evidence="2" key="1">
    <citation type="journal article" date="2024" name="Proc. Natl. Acad. Sci. U.S.A.">
        <title>Extraordinary preservation of gene collinearity over three hundred million years revealed in homosporous lycophytes.</title>
        <authorList>
            <person name="Li C."/>
            <person name="Wickell D."/>
            <person name="Kuo L.Y."/>
            <person name="Chen X."/>
            <person name="Nie B."/>
            <person name="Liao X."/>
            <person name="Peng D."/>
            <person name="Ji J."/>
            <person name="Jenkins J."/>
            <person name="Williams M."/>
            <person name="Shu S."/>
            <person name="Plott C."/>
            <person name="Barry K."/>
            <person name="Rajasekar S."/>
            <person name="Grimwood J."/>
            <person name="Han X."/>
            <person name="Sun S."/>
            <person name="Hou Z."/>
            <person name="He W."/>
            <person name="Dai G."/>
            <person name="Sun C."/>
            <person name="Schmutz J."/>
            <person name="Leebens-Mack J.H."/>
            <person name="Li F.W."/>
            <person name="Wang L."/>
        </authorList>
    </citation>
    <scope>NUCLEOTIDE SEQUENCE [LARGE SCALE GENOMIC DNA]</scope>
    <source>
        <strain evidence="2">cv. PW_Plant_1</strain>
    </source>
</reference>
<organism evidence="1 2">
    <name type="scientific">Diphasiastrum complanatum</name>
    <name type="common">Issler's clubmoss</name>
    <name type="synonym">Lycopodium complanatum</name>
    <dbReference type="NCBI Taxonomy" id="34168"/>
    <lineage>
        <taxon>Eukaryota</taxon>
        <taxon>Viridiplantae</taxon>
        <taxon>Streptophyta</taxon>
        <taxon>Embryophyta</taxon>
        <taxon>Tracheophyta</taxon>
        <taxon>Lycopodiopsida</taxon>
        <taxon>Lycopodiales</taxon>
        <taxon>Lycopodiaceae</taxon>
        <taxon>Lycopodioideae</taxon>
        <taxon>Diphasiastrum</taxon>
    </lineage>
</organism>
<keyword evidence="2" id="KW-1185">Reference proteome</keyword>
<accession>A0ACC2C782</accession>
<evidence type="ECO:0000313" key="2">
    <source>
        <dbReference type="Proteomes" id="UP001162992"/>
    </source>
</evidence>
<gene>
    <name evidence="1" type="ORF">O6H91_11G027700</name>
</gene>